<organism evidence="2 3">
    <name type="scientific">Polyangium sorediatum</name>
    <dbReference type="NCBI Taxonomy" id="889274"/>
    <lineage>
        <taxon>Bacteria</taxon>
        <taxon>Pseudomonadati</taxon>
        <taxon>Myxococcota</taxon>
        <taxon>Polyangia</taxon>
        <taxon>Polyangiales</taxon>
        <taxon>Polyangiaceae</taxon>
        <taxon>Polyangium</taxon>
    </lineage>
</organism>
<dbReference type="PANTHER" id="PTHR22642:SF2">
    <property type="entry name" value="PROTEIN LONG AFTER FAR-RED 3"/>
    <property type="match status" value="1"/>
</dbReference>
<dbReference type="Gene3D" id="3.10.310.70">
    <property type="match status" value="1"/>
</dbReference>
<dbReference type="Proteomes" id="UP001160301">
    <property type="component" value="Unassembled WGS sequence"/>
</dbReference>
<dbReference type="SUPFAM" id="SSF51556">
    <property type="entry name" value="Metallo-dependent hydrolases"/>
    <property type="match status" value="1"/>
</dbReference>
<protein>
    <submittedName>
        <fullName evidence="2">Amidohydrolase family protein</fullName>
    </submittedName>
</protein>
<feature type="domain" description="Amidohydrolase 3" evidence="1">
    <location>
        <begin position="52"/>
        <end position="567"/>
    </location>
</feature>
<sequence>MSANVILKASSIITMDPAQPRAEAVAFDSISGKITAVGSFDEVRASAPEARVHDLGVLVLMPGFIDPHSHPLNGGMVTQAPAYWISPYIQNEKTKEYDFSTYEKLKAFWAQLDRELPEGQPVICNGLDRMLQGAPELTNKDLDGCFPSGRKAVIIDNSGHEVYFSSSVIAGNPTVFPDGKPVADPTGASYGRVTQKDVDADPTLTLGASNGRAYETAAILSAVGYVLHAVIPDPLPSTALWYKLMATNGITMTSEHTYQTEMLPYYLALASVDNSPLRLALYHMSIEPDCGDEVPVPNLESRLWKQGIKLWADGSPWVGSIASSFPYLDNKRVRDAGIPIGPGGTDNLNYSRVELDQLLDKYAAQGWQFAFHCNGDIALDVVLDAYQRALVKHRLLGTDHRWRVEHCGGCRGDQFERAASLGVMISLPPFQFIYWGDVLDGTMFPSEIGRQWVQAGDAMKTGAPVSFHNDGCVSPPIPLLNVQSMVTRRTPSGRLHGPEQAVILHDALLAHTMHAAYHLKRDHDLGSITVGKLADFVELSADPYAVPIDRLVEEVKVNGTWSNGKRVDLAAFLDQIAKYPPIGAKPQARVAAMKRCC</sequence>
<dbReference type="InterPro" id="IPR032466">
    <property type="entry name" value="Metal_Hydrolase"/>
</dbReference>
<keyword evidence="3" id="KW-1185">Reference proteome</keyword>
<name>A0ABT6NKL5_9BACT</name>
<dbReference type="Gene3D" id="2.30.40.10">
    <property type="entry name" value="Urease, subunit C, domain 1"/>
    <property type="match status" value="1"/>
</dbReference>
<evidence type="ECO:0000313" key="2">
    <source>
        <dbReference type="EMBL" id="MDI1428792.1"/>
    </source>
</evidence>
<dbReference type="RefSeq" id="WP_136967295.1">
    <property type="nucleotide sequence ID" value="NZ_JARZHI010000003.1"/>
</dbReference>
<evidence type="ECO:0000259" key="1">
    <source>
        <dbReference type="Pfam" id="PF07969"/>
    </source>
</evidence>
<accession>A0ABT6NKL5</accession>
<evidence type="ECO:0000313" key="3">
    <source>
        <dbReference type="Proteomes" id="UP001160301"/>
    </source>
</evidence>
<proteinExistence type="predicted"/>
<dbReference type="InterPro" id="IPR013108">
    <property type="entry name" value="Amidohydro_3"/>
</dbReference>
<dbReference type="EMBL" id="JARZHI010000003">
    <property type="protein sequence ID" value="MDI1428792.1"/>
    <property type="molecule type" value="Genomic_DNA"/>
</dbReference>
<dbReference type="SUPFAM" id="SSF51338">
    <property type="entry name" value="Composite domain of metallo-dependent hydrolases"/>
    <property type="match status" value="1"/>
</dbReference>
<dbReference type="Pfam" id="PF07969">
    <property type="entry name" value="Amidohydro_3"/>
    <property type="match status" value="1"/>
</dbReference>
<gene>
    <name evidence="2" type="ORF">QHF89_04780</name>
</gene>
<reference evidence="2 3" key="1">
    <citation type="submission" date="2023-04" db="EMBL/GenBank/DDBJ databases">
        <title>The genome sequence of Polyangium sorediatum DSM14670.</title>
        <authorList>
            <person name="Zhang X."/>
        </authorList>
    </citation>
    <scope>NUCLEOTIDE SEQUENCE [LARGE SCALE GENOMIC DNA]</scope>
    <source>
        <strain evidence="2 3">DSM 14670</strain>
    </source>
</reference>
<dbReference type="PANTHER" id="PTHR22642">
    <property type="entry name" value="IMIDAZOLONEPROPIONASE"/>
    <property type="match status" value="1"/>
</dbReference>
<comment type="caution">
    <text evidence="2">The sequence shown here is derived from an EMBL/GenBank/DDBJ whole genome shotgun (WGS) entry which is preliminary data.</text>
</comment>
<dbReference type="InterPro" id="IPR011059">
    <property type="entry name" value="Metal-dep_hydrolase_composite"/>
</dbReference>
<dbReference type="Gene3D" id="3.20.20.140">
    <property type="entry name" value="Metal-dependent hydrolases"/>
    <property type="match status" value="1"/>
</dbReference>